<dbReference type="Proteomes" id="UP001056201">
    <property type="component" value="Chromosome 2"/>
</dbReference>
<accession>A0ABY4SEY8</accession>
<sequence length="607" mass="64728">MKKPDAIRKFAQEIARAGGGWITPAYPRTPGHATAFCTAHLTPDYLSAIHAGRAGRMLRRFELQLPVIPQRPSPATSQAPRPPDGQQPSRPQASAELIGVIDSGCPFAHANLRRLGGGTRVLALWSQDDVPVFGANGQCPADFGYGTEVHRDSMDAWMADSVGSLVVNEDICYVRAGLHGLRRRMSHGGAVLDLVAGNRPLHARLPAGDDRPPSWERAADAASKADVVFVDLPRDSVQDSSSGGLGRWLLDGLRYICSCAGPGTQRIVINISNGTSRSTHDGSSLIETAMQDLIQEQKRRGRELHIVVAAGNARDEETHAQLDGLKVGMPVDLQVQVPPACEAPTWITVRVPAGHADHLSLGLTGPRGTDPLQKLKAGEQASLLNGSTHLAAIVFPRPLDDVSSSMALIYIGPTETGGRAPRPSHGVWTMRVQATVDCMPPVDLFISRNQTNPGALVRGRQARFISHYEGYSPDRWRRAAEQDCAPPRSPVRRSTTLNGLATSSASCGLVVVGSRFLRANGVACVSPYSAMGPSAGPYGAPSREDVDHLAPTDMYRGLPGIRVAGNRSGTVVRVNGTSFAAPQVARQLINQPLHITDTPPSPAPPPP</sequence>
<dbReference type="Pfam" id="PF00082">
    <property type="entry name" value="Peptidase_S8"/>
    <property type="match status" value="1"/>
</dbReference>
<dbReference type="EMBL" id="CP097636">
    <property type="protein sequence ID" value="URI09764.1"/>
    <property type="molecule type" value="Genomic_DNA"/>
</dbReference>
<protein>
    <submittedName>
        <fullName evidence="3">S8 family serine peptidase</fullName>
    </submittedName>
</protein>
<feature type="region of interest" description="Disordered" evidence="1">
    <location>
        <begin position="69"/>
        <end position="92"/>
    </location>
</feature>
<dbReference type="InterPro" id="IPR036852">
    <property type="entry name" value="Peptidase_S8/S53_dom_sf"/>
</dbReference>
<evidence type="ECO:0000259" key="2">
    <source>
        <dbReference type="Pfam" id="PF00082"/>
    </source>
</evidence>
<gene>
    <name evidence="3" type="ORF">MW290_29915</name>
</gene>
<dbReference type="RefSeq" id="WP_250197987.1">
    <property type="nucleotide sequence ID" value="NZ_CP097636.1"/>
</dbReference>
<dbReference type="Gene3D" id="3.40.50.200">
    <property type="entry name" value="Peptidase S8/S53 domain"/>
    <property type="match status" value="1"/>
</dbReference>
<organism evidence="3 4">
    <name type="scientific">Aquincola tertiaricarbonis</name>
    <dbReference type="NCBI Taxonomy" id="391953"/>
    <lineage>
        <taxon>Bacteria</taxon>
        <taxon>Pseudomonadati</taxon>
        <taxon>Pseudomonadota</taxon>
        <taxon>Betaproteobacteria</taxon>
        <taxon>Burkholderiales</taxon>
        <taxon>Sphaerotilaceae</taxon>
        <taxon>Aquincola</taxon>
    </lineage>
</organism>
<evidence type="ECO:0000256" key="1">
    <source>
        <dbReference type="SAM" id="MobiDB-lite"/>
    </source>
</evidence>
<evidence type="ECO:0000313" key="3">
    <source>
        <dbReference type="EMBL" id="URI09764.1"/>
    </source>
</evidence>
<reference evidence="3" key="1">
    <citation type="submission" date="2022-05" db="EMBL/GenBank/DDBJ databases">
        <title>An RpoN-dependent PEP-CTERM gene is involved in floc formation of an Aquincola tertiaricarbonis strain.</title>
        <authorList>
            <person name="Qiu D."/>
            <person name="Xia M."/>
        </authorList>
    </citation>
    <scope>NUCLEOTIDE SEQUENCE</scope>
    <source>
        <strain evidence="3">RN12</strain>
    </source>
</reference>
<name>A0ABY4SEY8_AQUTE</name>
<proteinExistence type="predicted"/>
<dbReference type="InterPro" id="IPR000209">
    <property type="entry name" value="Peptidase_S8/S53_dom"/>
</dbReference>
<dbReference type="SUPFAM" id="SSF52743">
    <property type="entry name" value="Subtilisin-like"/>
    <property type="match status" value="1"/>
</dbReference>
<evidence type="ECO:0000313" key="4">
    <source>
        <dbReference type="Proteomes" id="UP001056201"/>
    </source>
</evidence>
<keyword evidence="4" id="KW-1185">Reference proteome</keyword>
<feature type="domain" description="Peptidase S8/S53" evidence="2">
    <location>
        <begin position="97"/>
        <end position="586"/>
    </location>
</feature>